<dbReference type="InterPro" id="IPR042095">
    <property type="entry name" value="SUMF_sf"/>
</dbReference>
<evidence type="ECO:0000313" key="3">
    <source>
        <dbReference type="EMBL" id="SJM96200.1"/>
    </source>
</evidence>
<gene>
    <name evidence="3" type="ORF">CRENPOLYSF2_900030</name>
</gene>
<keyword evidence="1" id="KW-0732">Signal</keyword>
<accession>A0A1R4HJX5</accession>
<dbReference type="SUPFAM" id="SSF56436">
    <property type="entry name" value="C-type lectin-like"/>
    <property type="match status" value="1"/>
</dbReference>
<dbReference type="Gene3D" id="3.90.1580.10">
    <property type="entry name" value="paralog of FGE (formylglycine-generating enzyme)"/>
    <property type="match status" value="1"/>
</dbReference>
<reference evidence="4" key="1">
    <citation type="submission" date="2017-02" db="EMBL/GenBank/DDBJ databases">
        <authorList>
            <person name="Daims H."/>
        </authorList>
    </citation>
    <scope>NUCLEOTIDE SEQUENCE [LARGE SCALE GENOMIC DNA]</scope>
</reference>
<sequence length="267" mass="30131">MKTHNKTKTPLNGMLLSLLASTLFLQAAHAGEHKNFSGINFIKIEPGCFQMGLDQTIKEIQASSQAEMPSHKICISKPFYLGETEVTQKQWQELMDKNPSKFKGHFKPVEKVSWEDTQEFIRRMNAKEGGNLYRLPSEAEWEYAARAGSTTLYSHGDSASSLGDYAWFGNKGYGGDTHEVAQKKANDWGLYDMHGNVWEWVQDWYDPSYYSNSPDKDPGGSSTGQYRVYRGGSWVGDAISLRSSGRFSGLPMTRSNDIGFRLLRQIE</sequence>
<organism evidence="3 4">
    <name type="scientific">Crenothrix polyspora</name>
    <dbReference type="NCBI Taxonomy" id="360316"/>
    <lineage>
        <taxon>Bacteria</taxon>
        <taxon>Pseudomonadati</taxon>
        <taxon>Pseudomonadota</taxon>
        <taxon>Gammaproteobacteria</taxon>
        <taxon>Methylococcales</taxon>
        <taxon>Crenotrichaceae</taxon>
        <taxon>Crenothrix</taxon>
    </lineage>
</organism>
<dbReference type="RefSeq" id="WP_218780362.1">
    <property type="nucleotide sequence ID" value="NZ_FUKJ01000458.1"/>
</dbReference>
<name>A0A1R4HJX5_9GAMM</name>
<proteinExistence type="predicted"/>
<dbReference type="InterPro" id="IPR016187">
    <property type="entry name" value="CTDL_fold"/>
</dbReference>
<dbReference type="PANTHER" id="PTHR23150">
    <property type="entry name" value="SULFATASE MODIFYING FACTOR 1, 2"/>
    <property type="match status" value="1"/>
</dbReference>
<dbReference type="PANTHER" id="PTHR23150:SF19">
    <property type="entry name" value="FORMYLGLYCINE-GENERATING ENZYME"/>
    <property type="match status" value="1"/>
</dbReference>
<dbReference type="InterPro" id="IPR005532">
    <property type="entry name" value="SUMF_dom"/>
</dbReference>
<keyword evidence="4" id="KW-1185">Reference proteome</keyword>
<feature type="signal peptide" evidence="1">
    <location>
        <begin position="1"/>
        <end position="30"/>
    </location>
</feature>
<dbReference type="Pfam" id="PF03781">
    <property type="entry name" value="FGE-sulfatase"/>
    <property type="match status" value="1"/>
</dbReference>
<evidence type="ECO:0000256" key="1">
    <source>
        <dbReference type="SAM" id="SignalP"/>
    </source>
</evidence>
<feature type="chain" id="PRO_5010240054" description="Sulfatase-modifying factor enzyme-like domain-containing protein" evidence="1">
    <location>
        <begin position="31"/>
        <end position="267"/>
    </location>
</feature>
<feature type="domain" description="Sulfatase-modifying factor enzyme-like" evidence="2">
    <location>
        <begin position="41"/>
        <end position="264"/>
    </location>
</feature>
<protein>
    <recommendedName>
        <fullName evidence="2">Sulfatase-modifying factor enzyme-like domain-containing protein</fullName>
    </recommendedName>
</protein>
<evidence type="ECO:0000313" key="4">
    <source>
        <dbReference type="Proteomes" id="UP000195442"/>
    </source>
</evidence>
<dbReference type="AlphaFoldDB" id="A0A1R4HJX5"/>
<dbReference type="EMBL" id="FUKJ01000458">
    <property type="protein sequence ID" value="SJM96200.1"/>
    <property type="molecule type" value="Genomic_DNA"/>
</dbReference>
<dbReference type="GO" id="GO:0120147">
    <property type="term" value="F:formylglycine-generating oxidase activity"/>
    <property type="evidence" value="ECO:0007669"/>
    <property type="project" value="TreeGrafter"/>
</dbReference>
<dbReference type="Proteomes" id="UP000195442">
    <property type="component" value="Unassembled WGS sequence"/>
</dbReference>
<dbReference type="InterPro" id="IPR051043">
    <property type="entry name" value="Sulfatase_Mod_Factor_Kinase"/>
</dbReference>
<evidence type="ECO:0000259" key="2">
    <source>
        <dbReference type="Pfam" id="PF03781"/>
    </source>
</evidence>